<sequence>MIKDLNEQKVKIHKTAFVADSADVIGDIIIGENSSIWYGAVVRGDIENIEIGKYTNIQDNAVVHTETNIPTKIGDYCVIGHNAIIHGCTIGNNTLIGMGAIVLNRAVVGNNCIIGAGTVITEGKVIPDNSMVIGIPGKVVRTVTEEEIISIRNNAIRYSELYKKHID</sequence>
<dbReference type="PANTHER" id="PTHR13061">
    <property type="entry name" value="DYNACTIN SUBUNIT P25"/>
    <property type="match status" value="1"/>
</dbReference>
<dbReference type="PANTHER" id="PTHR13061:SF29">
    <property type="entry name" value="GAMMA CARBONIC ANHYDRASE-LIKE 1, MITOCHONDRIAL-RELATED"/>
    <property type="match status" value="1"/>
</dbReference>
<dbReference type="CDD" id="cd04645">
    <property type="entry name" value="LbH_gamma_CA_like"/>
    <property type="match status" value="1"/>
</dbReference>
<evidence type="ECO:0000313" key="2">
    <source>
        <dbReference type="Proteomes" id="UP000298381"/>
    </source>
</evidence>
<keyword evidence="2" id="KW-1185">Reference proteome</keyword>
<dbReference type="Proteomes" id="UP000298381">
    <property type="component" value="Unassembled WGS sequence"/>
</dbReference>
<protein>
    <submittedName>
        <fullName evidence="1">Gamma carbonic anhydrase family protein</fullName>
    </submittedName>
</protein>
<dbReference type="AlphaFoldDB" id="A0A4Z0D485"/>
<dbReference type="EMBL" id="SRIB01000006">
    <property type="protein sequence ID" value="TFZ40225.1"/>
    <property type="molecule type" value="Genomic_DNA"/>
</dbReference>
<dbReference type="InterPro" id="IPR047324">
    <property type="entry name" value="LbH_gamma_CA-like"/>
</dbReference>
<dbReference type="SUPFAM" id="SSF51161">
    <property type="entry name" value="Trimeric LpxA-like enzymes"/>
    <property type="match status" value="1"/>
</dbReference>
<evidence type="ECO:0000313" key="1">
    <source>
        <dbReference type="EMBL" id="TFZ40225.1"/>
    </source>
</evidence>
<dbReference type="RefSeq" id="WP_135270998.1">
    <property type="nucleotide sequence ID" value="NZ_SRIB01000006.1"/>
</dbReference>
<dbReference type="Pfam" id="PF00132">
    <property type="entry name" value="Hexapep"/>
    <property type="match status" value="1"/>
</dbReference>
<gene>
    <name evidence="1" type="ORF">E4100_05275</name>
</gene>
<dbReference type="InterPro" id="IPR001451">
    <property type="entry name" value="Hexapep"/>
</dbReference>
<reference evidence="1 2" key="1">
    <citation type="submission" date="2019-03" db="EMBL/GenBank/DDBJ databases">
        <title>Draft genome sequence data and analysis of a Fermenting Bacterium, Soehngenia longevitae strain 1933PT, isolated from petroleum reservoir in Azerbaijan.</title>
        <authorList>
            <person name="Grouzdev D.S."/>
            <person name="Bidzhieva S.K."/>
            <person name="Sokolova D.S."/>
            <person name="Tourova T.P."/>
            <person name="Poltaraus A.B."/>
            <person name="Nazina T.N."/>
        </authorList>
    </citation>
    <scope>NUCLEOTIDE SEQUENCE [LARGE SCALE GENOMIC DNA]</scope>
    <source>
        <strain evidence="1 2">1933P</strain>
    </source>
</reference>
<dbReference type="InterPro" id="IPR011004">
    <property type="entry name" value="Trimer_LpxA-like_sf"/>
</dbReference>
<organism evidence="1 2">
    <name type="scientific">Soehngenia longivitae</name>
    <dbReference type="NCBI Taxonomy" id="2562294"/>
    <lineage>
        <taxon>Bacteria</taxon>
        <taxon>Bacillati</taxon>
        <taxon>Bacillota</taxon>
        <taxon>Tissierellia</taxon>
        <taxon>Tissierellales</taxon>
        <taxon>Tissierellaceae</taxon>
        <taxon>Soehngenia</taxon>
    </lineage>
</organism>
<comment type="caution">
    <text evidence="1">The sequence shown here is derived from an EMBL/GenBank/DDBJ whole genome shotgun (WGS) entry which is preliminary data.</text>
</comment>
<dbReference type="InterPro" id="IPR050484">
    <property type="entry name" value="Transf_Hexapept/Carb_Anhydrase"/>
</dbReference>
<dbReference type="Gene3D" id="2.160.10.10">
    <property type="entry name" value="Hexapeptide repeat proteins"/>
    <property type="match status" value="1"/>
</dbReference>
<name>A0A4Z0D485_9FIRM</name>
<proteinExistence type="predicted"/>
<dbReference type="OrthoDB" id="9803036at2"/>
<accession>A0A4Z0D485</accession>